<dbReference type="PANTHER" id="PTHR30371">
    <property type="entry name" value="SEC-INDEPENDENT PROTEIN TRANSLOCASE PROTEIN TATC"/>
    <property type="match status" value="1"/>
</dbReference>
<organism evidence="7">
    <name type="scientific">Sargassum horneri</name>
    <dbReference type="NCBI Taxonomy" id="74089"/>
    <lineage>
        <taxon>Eukaryota</taxon>
        <taxon>Sar</taxon>
        <taxon>Stramenopiles</taxon>
        <taxon>Ochrophyta</taxon>
        <taxon>PX clade</taxon>
        <taxon>Phaeophyceae</taxon>
        <taxon>Fucales</taxon>
        <taxon>Sargassaceae</taxon>
        <taxon>Sargassum</taxon>
    </lineage>
</organism>
<reference evidence="9" key="3">
    <citation type="journal article" name="Sustainability">
        <title>Comparative Analysis of Sequence Polymorphism in Complete Organelle Genomes of the 'Golden Tide' Seaweed Sargassum horneri between Korean and Chinese Forms.</title>
        <authorList>
            <person name="Byeon S.Y."/>
            <person name="Cheon K.-S."/>
            <person name="Kim S."/>
            <person name="Yun S.-H."/>
            <person name="Oh H.-J."/>
            <person name="Park S.R."/>
            <person name="Kim T.-H."/>
            <person name="Kim J.K."/>
            <person name="Lee H.J."/>
        </authorList>
    </citation>
    <scope>NUCLEOTIDE SEQUENCE</scope>
    <source>
        <strain evidence="9">JD</strain>
    </source>
</reference>
<dbReference type="AlphaFoldDB" id="A0A141BSG3"/>
<evidence type="ECO:0000313" key="9">
    <source>
        <dbReference type="EMBL" id="QNU09359.1"/>
    </source>
</evidence>
<dbReference type="PRINTS" id="PR01840">
    <property type="entry name" value="TATCFAMILY"/>
</dbReference>
<dbReference type="GO" id="GO:0033281">
    <property type="term" value="C:TAT protein transport complex"/>
    <property type="evidence" value="ECO:0007669"/>
    <property type="project" value="TreeGrafter"/>
</dbReference>
<reference evidence="7" key="1">
    <citation type="journal article" date="2016" name="J. Appl. Phycol.">
        <title>Chloroplast genome of Sargassum horneri (Sargassaceae, Phaeophyceae): comparative chloroplast genomics of brown algae.</title>
        <authorList>
            <person name="Liu F."/>
            <person name="Pang S."/>
        </authorList>
    </citation>
    <scope>NUCLEOTIDE SEQUENCE</scope>
    <source>
        <tissue evidence="7">Vegetative tissue</tissue>
    </source>
</reference>
<dbReference type="GeneID" id="27219271"/>
<dbReference type="InterPro" id="IPR002033">
    <property type="entry name" value="TatC"/>
</dbReference>
<dbReference type="EMBL" id="MT795188">
    <property type="protein sequence ID" value="QNU09359.1"/>
    <property type="molecule type" value="Genomic_DNA"/>
</dbReference>
<sequence length="268" mass="31203">MRKNTNLLKFKFYSNLSGFTSSSRSDTELYFNEHFDELRHRIFYILTFLCVFTFIIFYNVKIIVKILEDPVTKIQFFQLSPGDYFLSTLIISFSLGILFSTPLLLSQLLLFFRPALNKNERKSIFWLLLSSLFLFFLGLLFSYFLLIPAAINFFIFYGSEVIEPLWSFNQYFTFVSALFFSTGLVFQVPIVQIILSLFKIVDPIKMFNYWRPMILFSTILGAILTPSADPITQLLLSSALFLLYFIGSLISINLIKKQAKKYSLSKSL</sequence>
<geneLocation type="chloroplast" evidence="7"/>
<protein>
    <submittedName>
        <fullName evidence="7">TatC</fullName>
    </submittedName>
</protein>
<evidence type="ECO:0000256" key="5">
    <source>
        <dbReference type="ARBA" id="ARBA00023136"/>
    </source>
</evidence>
<feature type="transmembrane region" description="Helical" evidence="6">
    <location>
        <begin position="84"/>
        <end position="112"/>
    </location>
</feature>
<evidence type="ECO:0000256" key="3">
    <source>
        <dbReference type="ARBA" id="ARBA00022692"/>
    </source>
</evidence>
<feature type="transmembrane region" description="Helical" evidence="6">
    <location>
        <begin position="171"/>
        <end position="197"/>
    </location>
</feature>
<dbReference type="EMBL" id="KP881334">
    <property type="protein sequence ID" value="AKO62512.1"/>
    <property type="molecule type" value="Genomic_DNA"/>
</dbReference>
<dbReference type="NCBIfam" id="TIGR00945">
    <property type="entry name" value="tatC"/>
    <property type="match status" value="1"/>
</dbReference>
<proteinExistence type="inferred from homology"/>
<dbReference type="GO" id="GO:0043953">
    <property type="term" value="P:protein transport by the Tat complex"/>
    <property type="evidence" value="ECO:0007669"/>
    <property type="project" value="TreeGrafter"/>
</dbReference>
<dbReference type="Pfam" id="PF00902">
    <property type="entry name" value="TatC"/>
    <property type="match status" value="1"/>
</dbReference>
<evidence type="ECO:0000256" key="4">
    <source>
        <dbReference type="ARBA" id="ARBA00022989"/>
    </source>
</evidence>
<keyword evidence="7" id="KW-0934">Plastid</keyword>
<keyword evidence="7" id="KW-0150">Chloroplast</keyword>
<dbReference type="HAMAP" id="MF_00902">
    <property type="entry name" value="TatC"/>
    <property type="match status" value="1"/>
</dbReference>
<dbReference type="GO" id="GO:0009977">
    <property type="term" value="F:proton motive force dependent protein transmembrane transporter activity"/>
    <property type="evidence" value="ECO:0007669"/>
    <property type="project" value="TreeGrafter"/>
</dbReference>
<keyword evidence="5 6" id="KW-0472">Membrane</keyword>
<dbReference type="GO" id="GO:0065002">
    <property type="term" value="P:intracellular protein transmembrane transport"/>
    <property type="evidence" value="ECO:0007669"/>
    <property type="project" value="TreeGrafter"/>
</dbReference>
<name>A0A141BSG3_9PHAE</name>
<feature type="transmembrane region" description="Helical" evidence="6">
    <location>
        <begin position="124"/>
        <end position="151"/>
    </location>
</feature>
<evidence type="ECO:0000256" key="6">
    <source>
        <dbReference type="SAM" id="Phobius"/>
    </source>
</evidence>
<feature type="transmembrane region" description="Helical" evidence="6">
    <location>
        <begin position="209"/>
        <end position="228"/>
    </location>
</feature>
<evidence type="ECO:0000313" key="8">
    <source>
        <dbReference type="EMBL" id="QJC59386.1"/>
    </source>
</evidence>
<keyword evidence="4 6" id="KW-1133">Transmembrane helix</keyword>
<dbReference type="EMBL" id="MN265366">
    <property type="protein sequence ID" value="QJC59386.1"/>
    <property type="molecule type" value="Genomic_DNA"/>
</dbReference>
<accession>A0A141BSG3</accession>
<evidence type="ECO:0000256" key="2">
    <source>
        <dbReference type="ARBA" id="ARBA00008882"/>
    </source>
</evidence>
<feature type="transmembrane region" description="Helical" evidence="6">
    <location>
        <begin position="42"/>
        <end position="64"/>
    </location>
</feature>
<keyword evidence="3 6" id="KW-0812">Transmembrane</keyword>
<dbReference type="RefSeq" id="YP_009243741.1">
    <property type="nucleotide sequence ID" value="NC_029856.1"/>
</dbReference>
<evidence type="ECO:0000256" key="1">
    <source>
        <dbReference type="ARBA" id="ARBA00004141"/>
    </source>
</evidence>
<reference evidence="8" key="2">
    <citation type="submission" date="2019-08" db="EMBL/GenBank/DDBJ databases">
        <title>The complete chloroplast genome of Sargassum horneri and its phylogenetic analysis.</title>
        <authorList>
            <person name="Cui Y."/>
            <person name="Liu T."/>
            <person name="Wang X."/>
        </authorList>
    </citation>
    <scope>NUCLEOTIDE SEQUENCE</scope>
</reference>
<evidence type="ECO:0000313" key="7">
    <source>
        <dbReference type="EMBL" id="AKO62512.1"/>
    </source>
</evidence>
<comment type="subcellular location">
    <subcellularLocation>
        <location evidence="1">Membrane</location>
        <topology evidence="1">Multi-pass membrane protein</topology>
    </subcellularLocation>
</comment>
<gene>
    <name evidence="7" type="primary">tatC</name>
    <name evidence="7" type="ORF">SHCPG_p060</name>
</gene>
<dbReference type="PANTHER" id="PTHR30371:SF0">
    <property type="entry name" value="SEC-INDEPENDENT PROTEIN TRANSLOCASE PROTEIN TATC, CHLOROPLASTIC-RELATED"/>
    <property type="match status" value="1"/>
</dbReference>
<feature type="transmembrane region" description="Helical" evidence="6">
    <location>
        <begin position="234"/>
        <end position="255"/>
    </location>
</feature>
<comment type="similarity">
    <text evidence="2">Belongs to the TatC family.</text>
</comment>